<keyword evidence="3" id="KW-0460">Magnesium</keyword>
<organism evidence="5 6">
    <name type="scientific">Aeromonas schubertii</name>
    <dbReference type="NCBI Taxonomy" id="652"/>
    <lineage>
        <taxon>Bacteria</taxon>
        <taxon>Pseudomonadati</taxon>
        <taxon>Pseudomonadota</taxon>
        <taxon>Gammaproteobacteria</taxon>
        <taxon>Aeromonadales</taxon>
        <taxon>Aeromonadaceae</taxon>
        <taxon>Aeromonas</taxon>
    </lineage>
</organism>
<dbReference type="InterPro" id="IPR050065">
    <property type="entry name" value="GlmU-like"/>
</dbReference>
<name>A0ABS7VF80_9GAMM</name>
<evidence type="ECO:0000256" key="1">
    <source>
        <dbReference type="ARBA" id="ARBA00022679"/>
    </source>
</evidence>
<dbReference type="GO" id="GO:0016779">
    <property type="term" value="F:nucleotidyltransferase activity"/>
    <property type="evidence" value="ECO:0007669"/>
    <property type="project" value="UniProtKB-KW"/>
</dbReference>
<gene>
    <name evidence="5" type="ORF">LA374_17730</name>
</gene>
<keyword evidence="1" id="KW-0808">Transferase</keyword>
<dbReference type="PANTHER" id="PTHR43584">
    <property type="entry name" value="NUCLEOTIDYL TRANSFERASE"/>
    <property type="match status" value="1"/>
</dbReference>
<evidence type="ECO:0000313" key="5">
    <source>
        <dbReference type="EMBL" id="MBZ6068033.1"/>
    </source>
</evidence>
<evidence type="ECO:0000256" key="2">
    <source>
        <dbReference type="ARBA" id="ARBA00022695"/>
    </source>
</evidence>
<dbReference type="PANTHER" id="PTHR43584:SF8">
    <property type="entry name" value="N-ACETYLMURAMATE ALPHA-1-PHOSPHATE URIDYLYLTRANSFERASE"/>
    <property type="match status" value="1"/>
</dbReference>
<evidence type="ECO:0000256" key="3">
    <source>
        <dbReference type="ARBA" id="ARBA00022842"/>
    </source>
</evidence>
<dbReference type="RefSeq" id="WP_224163568.1">
    <property type="nucleotide sequence ID" value="NZ_JAIRBT010000032.1"/>
</dbReference>
<dbReference type="Proteomes" id="UP000774958">
    <property type="component" value="Unassembled WGS sequence"/>
</dbReference>
<evidence type="ECO:0000313" key="6">
    <source>
        <dbReference type="Proteomes" id="UP000774958"/>
    </source>
</evidence>
<comment type="caution">
    <text evidence="5">The sequence shown here is derived from an EMBL/GenBank/DDBJ whole genome shotgun (WGS) entry which is preliminary data.</text>
</comment>
<proteinExistence type="predicted"/>
<sequence>MQAIILAAGRGSRLGSMTEHQPKPLAKLAGKPLIEWQLASLAVAGVDSVHVVCGYCSEALQGYGNSRIMNANWASSNMVRSLMCADAVLSAAPTLVCYGDIAYRSELIRILIASDAPLAISYDKEWWSLWSARFEDPLSDAESFRQQGGQLITIGEQVQTREEIEGQYMGLLKFTPEGWQGVSAVLAGLSTEQINKLDMTSLLRLLLSQGVPIATVAISGGWVEVDNPSDITLYEQRIAELGWSHDWRTEIVVA</sequence>
<dbReference type="InterPro" id="IPR029044">
    <property type="entry name" value="Nucleotide-diphossugar_trans"/>
</dbReference>
<feature type="domain" description="MobA-like NTP transferase" evidence="4">
    <location>
        <begin position="3"/>
        <end position="135"/>
    </location>
</feature>
<dbReference type="Gene3D" id="3.90.550.10">
    <property type="entry name" value="Spore Coat Polysaccharide Biosynthesis Protein SpsA, Chain A"/>
    <property type="match status" value="1"/>
</dbReference>
<accession>A0ABS7VF80</accession>
<keyword evidence="6" id="KW-1185">Reference proteome</keyword>
<protein>
    <submittedName>
        <fullName evidence="5">Phosphocholine cytidylyltransferase family protein</fullName>
    </submittedName>
</protein>
<dbReference type="CDD" id="cd02523">
    <property type="entry name" value="PC_cytidylyltransferase"/>
    <property type="match status" value="1"/>
</dbReference>
<dbReference type="SUPFAM" id="SSF53448">
    <property type="entry name" value="Nucleotide-diphospho-sugar transferases"/>
    <property type="match status" value="1"/>
</dbReference>
<keyword evidence="2 5" id="KW-0548">Nucleotidyltransferase</keyword>
<dbReference type="EMBL" id="JAIRBT010000032">
    <property type="protein sequence ID" value="MBZ6068033.1"/>
    <property type="molecule type" value="Genomic_DNA"/>
</dbReference>
<evidence type="ECO:0000259" key="4">
    <source>
        <dbReference type="Pfam" id="PF12804"/>
    </source>
</evidence>
<dbReference type="InterPro" id="IPR025877">
    <property type="entry name" value="MobA-like_NTP_Trfase"/>
</dbReference>
<dbReference type="Pfam" id="PF12804">
    <property type="entry name" value="NTP_transf_3"/>
    <property type="match status" value="1"/>
</dbReference>
<reference evidence="5 6" key="1">
    <citation type="submission" date="2021-09" db="EMBL/GenBank/DDBJ databases">
        <title>Aeromonas schubertii isolated from Asian sea bass.</title>
        <authorList>
            <person name="Pinpimai K."/>
        </authorList>
    </citation>
    <scope>NUCLEOTIDE SEQUENCE [LARGE SCALE GENOMIC DNA]</scope>
    <source>
        <strain evidence="5 6">CHULA2021a</strain>
    </source>
</reference>